<keyword evidence="4" id="KW-1185">Reference proteome</keyword>
<name>A0ABY1XJN8_9HYPH</name>
<dbReference type="SUPFAM" id="SSF52499">
    <property type="entry name" value="Isochorismatase-like hydrolases"/>
    <property type="match status" value="1"/>
</dbReference>
<feature type="domain" description="Isochorismatase-like" evidence="2">
    <location>
        <begin position="63"/>
        <end position="254"/>
    </location>
</feature>
<keyword evidence="1 3" id="KW-0378">Hydrolase</keyword>
<evidence type="ECO:0000313" key="3">
    <source>
        <dbReference type="EMBL" id="TBE58992.1"/>
    </source>
</evidence>
<dbReference type="InterPro" id="IPR000868">
    <property type="entry name" value="Isochorismatase-like_dom"/>
</dbReference>
<dbReference type="PANTHER" id="PTHR43540">
    <property type="entry name" value="PEROXYUREIDOACRYLATE/UREIDOACRYLATE AMIDOHYDROLASE-RELATED"/>
    <property type="match status" value="1"/>
</dbReference>
<dbReference type="GO" id="GO:0016787">
    <property type="term" value="F:hydrolase activity"/>
    <property type="evidence" value="ECO:0007669"/>
    <property type="project" value="UniProtKB-KW"/>
</dbReference>
<sequence length="275" mass="30475">MDRRRACRSLPLLLPNASTVEPDGFCADCHGIVNLRSRSHAAPSAKDCSVQPLYTLPKIERPALLVVDMQNDFVRAGAPFEVPAAQETIPSQQRLVGAFREHDLLVVFLQWVGIENDPYQRMQDKFTWARGLADDIKGCRPGHLRYYEDIEADRDCCAIIDELTPTADEIQLTKRGYGAFLGTALDSILRDRNIDGVIITGVMSECCVEDTARQAYQLHYPAVVIKDAVATYDPRATATMLDVVDKNFGWVADTITVIDWLDAARGGSVLPPLPT</sequence>
<dbReference type="InterPro" id="IPR036380">
    <property type="entry name" value="Isochorismatase-like_sf"/>
</dbReference>
<accession>A0ABY1XJN8</accession>
<evidence type="ECO:0000313" key="4">
    <source>
        <dbReference type="Proteomes" id="UP000291302"/>
    </source>
</evidence>
<comment type="caution">
    <text evidence="3">The sequence shown here is derived from an EMBL/GenBank/DDBJ whole genome shotgun (WGS) entry which is preliminary data.</text>
</comment>
<proteinExistence type="predicted"/>
<gene>
    <name evidence="3" type="ORF">ELH03_32915</name>
</gene>
<dbReference type="CDD" id="cd00431">
    <property type="entry name" value="cysteine_hydrolases"/>
    <property type="match status" value="1"/>
</dbReference>
<dbReference type="Gene3D" id="3.40.50.850">
    <property type="entry name" value="Isochorismatase-like"/>
    <property type="match status" value="1"/>
</dbReference>
<geneLocation type="plasmid" evidence="3">
    <name>pSM51_Rh08</name>
</geneLocation>
<dbReference type="Pfam" id="PF00857">
    <property type="entry name" value="Isochorismatase"/>
    <property type="match status" value="1"/>
</dbReference>
<keyword evidence="3" id="KW-0614">Plasmid</keyword>
<dbReference type="EMBL" id="SILG01000005">
    <property type="protein sequence ID" value="TBE58992.1"/>
    <property type="molecule type" value="Genomic_DNA"/>
</dbReference>
<evidence type="ECO:0000256" key="1">
    <source>
        <dbReference type="ARBA" id="ARBA00022801"/>
    </source>
</evidence>
<organism evidence="3 4">
    <name type="scientific">Rhizobium beringeri</name>
    <dbReference type="NCBI Taxonomy" id="3019934"/>
    <lineage>
        <taxon>Bacteria</taxon>
        <taxon>Pseudomonadati</taxon>
        <taxon>Pseudomonadota</taxon>
        <taxon>Alphaproteobacteria</taxon>
        <taxon>Hyphomicrobiales</taxon>
        <taxon>Rhizobiaceae</taxon>
        <taxon>Rhizobium/Agrobacterium group</taxon>
        <taxon>Rhizobium</taxon>
    </lineage>
</organism>
<dbReference type="PANTHER" id="PTHR43540:SF6">
    <property type="entry name" value="ISOCHORISMATASE-LIKE DOMAIN-CONTAINING PROTEIN"/>
    <property type="match status" value="1"/>
</dbReference>
<dbReference type="InterPro" id="IPR050272">
    <property type="entry name" value="Isochorismatase-like_hydrls"/>
</dbReference>
<protein>
    <submittedName>
        <fullName evidence="3">Cysteine hydrolase</fullName>
    </submittedName>
</protein>
<dbReference type="Proteomes" id="UP000291302">
    <property type="component" value="Unassembled WGS sequence"/>
</dbReference>
<evidence type="ECO:0000259" key="2">
    <source>
        <dbReference type="Pfam" id="PF00857"/>
    </source>
</evidence>
<reference evidence="3 4" key="1">
    <citation type="submission" date="2019-02" db="EMBL/GenBank/DDBJ databases">
        <title>The genomic architecture of introgression among sibling species of bacteria.</title>
        <authorList>
            <person name="Cavassim M.I.A."/>
            <person name="Moeskjaer S."/>
            <person name="Moslemi C."/>
            <person name="Fields B."/>
            <person name="Bachmann A."/>
            <person name="Vilhjalmsson B."/>
            <person name="Schierup M.H."/>
            <person name="Young J.P.W."/>
            <person name="Andersen S.U."/>
        </authorList>
    </citation>
    <scope>NUCLEOTIDE SEQUENCE [LARGE SCALE GENOMIC DNA]</scope>
    <source>
        <strain evidence="3 4">SM51</strain>
        <plasmid evidence="3">pSM51_Rh08</plasmid>
    </source>
</reference>